<dbReference type="Pfam" id="PF18029">
    <property type="entry name" value="Glyoxalase_6"/>
    <property type="match status" value="2"/>
</dbReference>
<gene>
    <name evidence="2" type="ORF">FA014_14005</name>
</gene>
<dbReference type="PANTHER" id="PTHR35908">
    <property type="entry name" value="HYPOTHETICAL FUSION PROTEIN"/>
    <property type="match status" value="1"/>
</dbReference>
<comment type="caution">
    <text evidence="2">The sequence shown here is derived from an EMBL/GenBank/DDBJ whole genome shotgun (WGS) entry which is preliminary data.</text>
</comment>
<dbReference type="InterPro" id="IPR029068">
    <property type="entry name" value="Glyas_Bleomycin-R_OHBP_Dase"/>
</dbReference>
<organism evidence="2 3">
    <name type="scientific">Cellulomonas hominis</name>
    <dbReference type="NCBI Taxonomy" id="156981"/>
    <lineage>
        <taxon>Bacteria</taxon>
        <taxon>Bacillati</taxon>
        <taxon>Actinomycetota</taxon>
        <taxon>Actinomycetes</taxon>
        <taxon>Micrococcales</taxon>
        <taxon>Cellulomonadaceae</taxon>
        <taxon>Cellulomonas</taxon>
    </lineage>
</organism>
<name>A0A7Z8JXI1_9CELL</name>
<dbReference type="InterPro" id="IPR041581">
    <property type="entry name" value="Glyoxalase_6"/>
</dbReference>
<evidence type="ECO:0000259" key="1">
    <source>
        <dbReference type="Pfam" id="PF18029"/>
    </source>
</evidence>
<dbReference type="SUPFAM" id="SSF54593">
    <property type="entry name" value="Glyoxalase/Bleomycin resistance protein/Dihydroxybiphenyl dioxygenase"/>
    <property type="match status" value="2"/>
</dbReference>
<feature type="domain" description="Glyoxalase-like" evidence="1">
    <location>
        <begin position="136"/>
        <end position="240"/>
    </location>
</feature>
<dbReference type="EMBL" id="SZYE01000128">
    <property type="protein sequence ID" value="TKR22903.1"/>
    <property type="molecule type" value="Genomic_DNA"/>
</dbReference>
<evidence type="ECO:0000313" key="3">
    <source>
        <dbReference type="Proteomes" id="UP000308121"/>
    </source>
</evidence>
<dbReference type="AlphaFoldDB" id="A0A7Z8JXI1"/>
<feature type="domain" description="Glyoxalase-like" evidence="1">
    <location>
        <begin position="8"/>
        <end position="108"/>
    </location>
</feature>
<reference evidence="2 3" key="1">
    <citation type="submission" date="2019-05" db="EMBL/GenBank/DDBJ databases">
        <title>Genome sequence of Cellulomonas hominis strain CS1.</title>
        <authorList>
            <person name="Belmont J."/>
            <person name="Maclea K.S."/>
        </authorList>
    </citation>
    <scope>NUCLEOTIDE SEQUENCE [LARGE SCALE GENOMIC DNA]</scope>
    <source>
        <strain evidence="2 3">CS1</strain>
    </source>
</reference>
<dbReference type="OrthoDB" id="3286168at2"/>
<dbReference type="Proteomes" id="UP000308121">
    <property type="component" value="Unassembled WGS sequence"/>
</dbReference>
<evidence type="ECO:0000313" key="2">
    <source>
        <dbReference type="EMBL" id="TKR22903.1"/>
    </source>
</evidence>
<accession>A0A7Z8JXI1</accession>
<dbReference type="Gene3D" id="3.10.180.10">
    <property type="entry name" value="2,3-Dihydroxybiphenyl 1,2-Dioxygenase, domain 1"/>
    <property type="match status" value="2"/>
</dbReference>
<dbReference type="PANTHER" id="PTHR35908:SF1">
    <property type="entry name" value="CONSERVED PROTEIN"/>
    <property type="match status" value="1"/>
</dbReference>
<sequence length="250" mass="26711">MIRWATAFLDATAADWDRTLAFWQAATATTLSPSRGPDGEFVTLVPADGDAFLRAQRVRSGPGGVHLDLHVDDVRAAADAAVALGARELAASDHVVLTSPGGLAFCVVADPAGRRPAPATWQRPAGGSHASLLDQLAVDVPAEHEETERRFWSALTGWPARTTAPGASLVPLHRPDGMPLRLLLQRLDEPTGPVRAHLDLACSDRTAETDRHVALGARVEAVREHWTVLADPAGRRYCLTDRDPVTGTLP</sequence>
<proteinExistence type="predicted"/>
<protein>
    <submittedName>
        <fullName evidence="2">VOC family protein</fullName>
    </submittedName>
</protein>
<dbReference type="RefSeq" id="WP_154730278.1">
    <property type="nucleotide sequence ID" value="NZ_SZYE01000128.1"/>
</dbReference>